<keyword evidence="5" id="KW-1185">Reference proteome</keyword>
<name>A0ABT8HSI0_9BACL</name>
<proteinExistence type="inferred from homology"/>
<evidence type="ECO:0000256" key="1">
    <source>
        <dbReference type="ARBA" id="ARBA00005278"/>
    </source>
</evidence>
<feature type="transmembrane region" description="Helical" evidence="3">
    <location>
        <begin position="415"/>
        <end position="440"/>
    </location>
</feature>
<dbReference type="PIRSF" id="PIRSF005690">
    <property type="entry name" value="GerBA"/>
    <property type="match status" value="1"/>
</dbReference>
<evidence type="ECO:0000313" key="5">
    <source>
        <dbReference type="Proteomes" id="UP001172721"/>
    </source>
</evidence>
<dbReference type="InterPro" id="IPR050768">
    <property type="entry name" value="UPF0353/GerABKA_families"/>
</dbReference>
<dbReference type="Pfam" id="PF03323">
    <property type="entry name" value="GerA"/>
    <property type="match status" value="1"/>
</dbReference>
<dbReference type="InterPro" id="IPR004995">
    <property type="entry name" value="Spore_Ger"/>
</dbReference>
<reference evidence="4" key="1">
    <citation type="submission" date="2023-07" db="EMBL/GenBank/DDBJ databases">
        <title>Fictibacillus sp. isolated from freshwater pond.</title>
        <authorList>
            <person name="Kirdat K."/>
            <person name="Bhat A."/>
            <person name="Mourya A."/>
            <person name="Yadav A."/>
        </authorList>
    </citation>
    <scope>NUCLEOTIDE SEQUENCE</scope>
    <source>
        <strain evidence="4">NE201</strain>
    </source>
</reference>
<feature type="transmembrane region" description="Helical" evidence="3">
    <location>
        <begin position="359"/>
        <end position="378"/>
    </location>
</feature>
<dbReference type="Proteomes" id="UP001172721">
    <property type="component" value="Unassembled WGS sequence"/>
</dbReference>
<feature type="transmembrane region" description="Helical" evidence="3">
    <location>
        <begin position="384"/>
        <end position="403"/>
    </location>
</feature>
<dbReference type="EMBL" id="JAUHTR010000001">
    <property type="protein sequence ID" value="MDN4523732.1"/>
    <property type="molecule type" value="Genomic_DNA"/>
</dbReference>
<accession>A0ABT8HSI0</accession>
<dbReference type="PANTHER" id="PTHR22550">
    <property type="entry name" value="SPORE GERMINATION PROTEIN"/>
    <property type="match status" value="1"/>
</dbReference>
<dbReference type="RefSeq" id="WP_301164744.1">
    <property type="nucleotide sequence ID" value="NZ_JAUHTR010000001.1"/>
</dbReference>
<dbReference type="PANTHER" id="PTHR22550:SF5">
    <property type="entry name" value="LEUCINE ZIPPER PROTEIN 4"/>
    <property type="match status" value="1"/>
</dbReference>
<keyword evidence="3" id="KW-0812">Transmembrane</keyword>
<keyword evidence="2 3" id="KW-0472">Membrane</keyword>
<gene>
    <name evidence="4" type="ORF">QYB97_04565</name>
</gene>
<sequence length="504" mass="56893">MKSRKKWSQHLYKTPQDRPISATSSLSDNVDYLQRSCFYTDDLITRNLPYNNNKAMILYLVSLSDVEKIQKAIVEPLLLLKNCSVEEAVPVNFKKTNNLVEAEFALNAGQCLLVSEGSETIYIIDTYIPVKRAIEEPGNEQVIRGSHEGFVEHMQTNLHMIRKRINHPNFTVRQFIVGRLTNTKISVLYINKLAKDELIEEIERRIRSISSDSIQTPGFIEEFIEDTPFSPFPQVLNTERPDRVAANLLDGKAAILMEGSPTVLIAPATFFSLYQSPDDYNTRSLVGSFFRLIRLASFIIAILVPAFYISLISFHYEVIPIDMIFSVKSGLTNVPFPPLIEAAFMQITLELLKEAGIRLPRPIAPTIGIVGGLVIGNAVVQANLVSNIMIVVVAITAISSFVVPSNEMSTVLRILGFPFMIAAATFGFIGIVFALMLLLMHLCKLESFGSPYFAPFAPINWKDIKDTIIRVPRWKMNTRPKDAHPSIEKNEYYSREWKNNDKQK</sequence>
<evidence type="ECO:0000313" key="4">
    <source>
        <dbReference type="EMBL" id="MDN4523732.1"/>
    </source>
</evidence>
<protein>
    <submittedName>
        <fullName evidence="4">Spore germination protein</fullName>
    </submittedName>
</protein>
<feature type="transmembrane region" description="Helical" evidence="3">
    <location>
        <begin position="292"/>
        <end position="314"/>
    </location>
</feature>
<organism evidence="4 5">
    <name type="scientific">Fictibacillus fluitans</name>
    <dbReference type="NCBI Taxonomy" id="3058422"/>
    <lineage>
        <taxon>Bacteria</taxon>
        <taxon>Bacillati</taxon>
        <taxon>Bacillota</taxon>
        <taxon>Bacilli</taxon>
        <taxon>Bacillales</taxon>
        <taxon>Fictibacillaceae</taxon>
        <taxon>Fictibacillus</taxon>
    </lineage>
</organism>
<evidence type="ECO:0000256" key="3">
    <source>
        <dbReference type="SAM" id="Phobius"/>
    </source>
</evidence>
<comment type="similarity">
    <text evidence="1">Belongs to the GerABKA family.</text>
</comment>
<comment type="caution">
    <text evidence="4">The sequence shown here is derived from an EMBL/GenBank/DDBJ whole genome shotgun (WGS) entry which is preliminary data.</text>
</comment>
<evidence type="ECO:0000256" key="2">
    <source>
        <dbReference type="ARBA" id="ARBA00023136"/>
    </source>
</evidence>
<keyword evidence="3" id="KW-1133">Transmembrane helix</keyword>